<gene>
    <name evidence="1" type="ORF">SAMN05660895_1693</name>
</gene>
<organism evidence="1 2">
    <name type="scientific">Thermoflavifilum thermophilum</name>
    <dbReference type="NCBI Taxonomy" id="1393122"/>
    <lineage>
        <taxon>Bacteria</taxon>
        <taxon>Pseudomonadati</taxon>
        <taxon>Bacteroidota</taxon>
        <taxon>Chitinophagia</taxon>
        <taxon>Chitinophagales</taxon>
        <taxon>Chitinophagaceae</taxon>
        <taxon>Thermoflavifilum</taxon>
    </lineage>
</organism>
<dbReference type="InterPro" id="IPR003489">
    <property type="entry name" value="RHF/RaiA"/>
</dbReference>
<dbReference type="OrthoDB" id="9808702at2"/>
<dbReference type="RefSeq" id="WP_092459778.1">
    <property type="nucleotide sequence ID" value="NZ_FPCJ01000001.1"/>
</dbReference>
<dbReference type="AlphaFoldDB" id="A0A1I7NFH6"/>
<dbReference type="CDD" id="cd00552">
    <property type="entry name" value="RaiA"/>
    <property type="match status" value="1"/>
</dbReference>
<dbReference type="InterPro" id="IPR036567">
    <property type="entry name" value="RHF-like"/>
</dbReference>
<keyword evidence="2" id="KW-1185">Reference proteome</keyword>
<reference evidence="2" key="1">
    <citation type="submission" date="2016-10" db="EMBL/GenBank/DDBJ databases">
        <authorList>
            <person name="Varghese N."/>
            <person name="Submissions S."/>
        </authorList>
    </citation>
    <scope>NUCLEOTIDE SEQUENCE [LARGE SCALE GENOMIC DNA]</scope>
    <source>
        <strain evidence="2">DSM 14807</strain>
    </source>
</reference>
<proteinExistence type="predicted"/>
<sequence length="100" mass="11841">MNLHIQAVHFEPDRKLLDHVHKKLSKLENVHDRIVDVEVFLKLDNVVHQIKDKVVEIKVSIPRHQFFVKQSSKSFEESFDLALDAVLTQIKRQKEKLYQS</sequence>
<evidence type="ECO:0000313" key="1">
    <source>
        <dbReference type="EMBL" id="SFV33427.1"/>
    </source>
</evidence>
<dbReference type="Gene3D" id="3.30.160.100">
    <property type="entry name" value="Ribosome hibernation promotion factor-like"/>
    <property type="match status" value="1"/>
</dbReference>
<dbReference type="SUPFAM" id="SSF69754">
    <property type="entry name" value="Ribosome binding protein Y (YfiA homologue)"/>
    <property type="match status" value="1"/>
</dbReference>
<dbReference type="EMBL" id="FPCJ01000001">
    <property type="protein sequence ID" value="SFV33427.1"/>
    <property type="molecule type" value="Genomic_DNA"/>
</dbReference>
<name>A0A1I7NFH6_9BACT</name>
<accession>A0A1I7NFH6</accession>
<evidence type="ECO:0000313" key="2">
    <source>
        <dbReference type="Proteomes" id="UP000199537"/>
    </source>
</evidence>
<dbReference type="STRING" id="1393122.SAMN05660895_1693"/>
<dbReference type="Pfam" id="PF02482">
    <property type="entry name" value="Ribosomal_S30AE"/>
    <property type="match status" value="1"/>
</dbReference>
<dbReference type="Proteomes" id="UP000199537">
    <property type="component" value="Unassembled WGS sequence"/>
</dbReference>
<protein>
    <submittedName>
        <fullName evidence="1">Putative sigma-54 modulation protein</fullName>
    </submittedName>
</protein>